<accession>A0A0C2MNP8</accession>
<comment type="caution">
    <text evidence="1">The sequence shown here is derived from an EMBL/GenBank/DDBJ whole genome shotgun (WGS) entry which is preliminary data.</text>
</comment>
<gene>
    <name evidence="1" type="ORF">RF11_09075</name>
</gene>
<dbReference type="Proteomes" id="UP000031668">
    <property type="component" value="Unassembled WGS sequence"/>
</dbReference>
<protein>
    <submittedName>
        <fullName evidence="1">Uncharacterized protein</fullName>
    </submittedName>
</protein>
<name>A0A0C2MNP8_THEKT</name>
<sequence>MNNRGNHDFYKDSSNPKYERGWYLTEIPFPPINQTDNSVSMCSDNIPQGKDHRNINIDRTNYGQSVPLPPRHTKASHGLPRLAFVSDTHQTTNRAVAHASIQKKKSFKKNIVTHLSRNEQIQQPFDINITIPLILVPTVKNIISSVNIKRQGTQTVIRLLRSYFV</sequence>
<dbReference type="EMBL" id="JWZT01002695">
    <property type="protein sequence ID" value="KII68861.1"/>
    <property type="molecule type" value="Genomic_DNA"/>
</dbReference>
<dbReference type="AlphaFoldDB" id="A0A0C2MNP8"/>
<proteinExistence type="predicted"/>
<evidence type="ECO:0000313" key="2">
    <source>
        <dbReference type="Proteomes" id="UP000031668"/>
    </source>
</evidence>
<evidence type="ECO:0000313" key="1">
    <source>
        <dbReference type="EMBL" id="KII68861.1"/>
    </source>
</evidence>
<keyword evidence="2" id="KW-1185">Reference proteome</keyword>
<reference evidence="1 2" key="1">
    <citation type="journal article" date="2014" name="Genome Biol. Evol.">
        <title>The genome of the myxosporean Thelohanellus kitauei shows adaptations to nutrient acquisition within its fish host.</title>
        <authorList>
            <person name="Yang Y."/>
            <person name="Xiong J."/>
            <person name="Zhou Z."/>
            <person name="Huo F."/>
            <person name="Miao W."/>
            <person name="Ran C."/>
            <person name="Liu Y."/>
            <person name="Zhang J."/>
            <person name="Feng J."/>
            <person name="Wang M."/>
            <person name="Wang M."/>
            <person name="Wang L."/>
            <person name="Yao B."/>
        </authorList>
    </citation>
    <scope>NUCLEOTIDE SEQUENCE [LARGE SCALE GENOMIC DNA]</scope>
    <source>
        <strain evidence="1">Wuqing</strain>
    </source>
</reference>
<organism evidence="1 2">
    <name type="scientific">Thelohanellus kitauei</name>
    <name type="common">Myxosporean</name>
    <dbReference type="NCBI Taxonomy" id="669202"/>
    <lineage>
        <taxon>Eukaryota</taxon>
        <taxon>Metazoa</taxon>
        <taxon>Cnidaria</taxon>
        <taxon>Myxozoa</taxon>
        <taxon>Myxosporea</taxon>
        <taxon>Bivalvulida</taxon>
        <taxon>Platysporina</taxon>
        <taxon>Myxobolidae</taxon>
        <taxon>Thelohanellus</taxon>
    </lineage>
</organism>